<feature type="compositionally biased region" description="Low complexity" evidence="1">
    <location>
        <begin position="30"/>
        <end position="39"/>
    </location>
</feature>
<dbReference type="InterPro" id="IPR036597">
    <property type="entry name" value="Fido-like_dom_sf"/>
</dbReference>
<organism evidence="3 4">
    <name type="scientific">Gordonia effusa NBRC 100432</name>
    <dbReference type="NCBI Taxonomy" id="1077974"/>
    <lineage>
        <taxon>Bacteria</taxon>
        <taxon>Bacillati</taxon>
        <taxon>Actinomycetota</taxon>
        <taxon>Actinomycetes</taxon>
        <taxon>Mycobacteriales</taxon>
        <taxon>Gordoniaceae</taxon>
        <taxon>Gordonia</taxon>
    </lineage>
</organism>
<comment type="caution">
    <text evidence="3">The sequence shown here is derived from an EMBL/GenBank/DDBJ whole genome shotgun (WGS) entry which is preliminary data.</text>
</comment>
<feature type="compositionally biased region" description="Basic and acidic residues" evidence="1">
    <location>
        <begin position="1"/>
        <end position="29"/>
    </location>
</feature>
<dbReference type="Proteomes" id="UP000035034">
    <property type="component" value="Unassembled WGS sequence"/>
</dbReference>
<evidence type="ECO:0000256" key="1">
    <source>
        <dbReference type="SAM" id="MobiDB-lite"/>
    </source>
</evidence>
<evidence type="ECO:0000313" key="4">
    <source>
        <dbReference type="Proteomes" id="UP000035034"/>
    </source>
</evidence>
<protein>
    <recommendedName>
        <fullName evidence="2">Fido domain-containing protein</fullName>
    </recommendedName>
</protein>
<feature type="region of interest" description="Disordered" evidence="1">
    <location>
        <begin position="1"/>
        <end position="39"/>
    </location>
</feature>
<proteinExistence type="predicted"/>
<dbReference type="eggNOG" id="COG3177">
    <property type="taxonomic scope" value="Bacteria"/>
</dbReference>
<evidence type="ECO:0000259" key="2">
    <source>
        <dbReference type="PROSITE" id="PS51459"/>
    </source>
</evidence>
<dbReference type="EMBL" id="BAEH01000067">
    <property type="protein sequence ID" value="GAB18847.1"/>
    <property type="molecule type" value="Genomic_DNA"/>
</dbReference>
<feature type="domain" description="Fido" evidence="2">
    <location>
        <begin position="127"/>
        <end position="256"/>
    </location>
</feature>
<dbReference type="PROSITE" id="PS51459">
    <property type="entry name" value="FIDO"/>
    <property type="match status" value="1"/>
</dbReference>
<name>H0R196_9ACTN</name>
<reference evidence="3 4" key="1">
    <citation type="submission" date="2011-12" db="EMBL/GenBank/DDBJ databases">
        <title>Whole genome shotgun sequence of Gordonia effusa NBRC 100432.</title>
        <authorList>
            <person name="Yoshida I."/>
            <person name="Takarada H."/>
            <person name="Hosoyama A."/>
            <person name="Tsuchikane K."/>
            <person name="Katsumata H."/>
            <person name="Yamazaki S."/>
            <person name="Fujita N."/>
        </authorList>
    </citation>
    <scope>NUCLEOTIDE SEQUENCE [LARGE SCALE GENOMIC DNA]</scope>
    <source>
        <strain evidence="3 4">NBRC 100432</strain>
    </source>
</reference>
<gene>
    <name evidence="3" type="ORF">GOEFS_067_00030</name>
</gene>
<sequence length="277" mass="29089">MSSDNSRRSARPDNSRRSARPDNSRRSARPDPLGPLADLPDVAEAANRARDALSAVHRHPVNLRGWVKTSTEASWRGGRSSAAIDGGSVELRRDGDFDDPILAGAMRVAQALDGDALESLTTVFRRAPMQALARLHMLAAADLVDDADQLGRPREDAGVGERLELLGQLITGGTSVAAPVLAAVVHGELLSLAPFGEANGVVARAASRLVCVSSGLDPHNLGVPEVTWFKSVVEYHSAATDFAAGTPEGLRRWILLTCQALEAGAVEAGSIADAARG</sequence>
<dbReference type="Gene3D" id="1.10.3290.10">
    <property type="entry name" value="Fido-like domain"/>
    <property type="match status" value="1"/>
</dbReference>
<dbReference type="InterPro" id="IPR003812">
    <property type="entry name" value="Fido"/>
</dbReference>
<evidence type="ECO:0000313" key="3">
    <source>
        <dbReference type="EMBL" id="GAB18847.1"/>
    </source>
</evidence>
<accession>H0R196</accession>
<keyword evidence="4" id="KW-1185">Reference proteome</keyword>
<dbReference type="STRING" id="1077974.GOEFS_067_00030"/>
<dbReference type="AlphaFoldDB" id="H0R196"/>